<reference evidence="5" key="1">
    <citation type="submission" date="2021-01" db="EMBL/GenBank/DDBJ databases">
        <authorList>
            <person name="Li R."/>
            <person name="Bekaert M."/>
        </authorList>
    </citation>
    <scope>NUCLEOTIDE SEQUENCE</scope>
    <source>
        <strain evidence="5">Farmed</strain>
    </source>
</reference>
<organism evidence="5 6">
    <name type="scientific">Acanthosepion pharaonis</name>
    <name type="common">Pharaoh cuttlefish</name>
    <name type="synonym">Sepia pharaonis</name>
    <dbReference type="NCBI Taxonomy" id="158019"/>
    <lineage>
        <taxon>Eukaryota</taxon>
        <taxon>Metazoa</taxon>
        <taxon>Spiralia</taxon>
        <taxon>Lophotrochozoa</taxon>
        <taxon>Mollusca</taxon>
        <taxon>Cephalopoda</taxon>
        <taxon>Coleoidea</taxon>
        <taxon>Decapodiformes</taxon>
        <taxon>Sepiida</taxon>
        <taxon>Sepiina</taxon>
        <taxon>Sepiidae</taxon>
        <taxon>Acanthosepion</taxon>
    </lineage>
</organism>
<dbReference type="GO" id="GO:0033328">
    <property type="term" value="F:peroxisome membrane targeting sequence binding"/>
    <property type="evidence" value="ECO:0007669"/>
    <property type="project" value="TreeGrafter"/>
</dbReference>
<dbReference type="InterPro" id="IPR006708">
    <property type="entry name" value="Pex19"/>
</dbReference>
<evidence type="ECO:0000313" key="6">
    <source>
        <dbReference type="Proteomes" id="UP000597762"/>
    </source>
</evidence>
<comment type="caution">
    <text evidence="5">The sequence shown here is derived from an EMBL/GenBank/DDBJ whole genome shotgun (WGS) entry which is preliminary data.</text>
</comment>
<protein>
    <recommendedName>
        <fullName evidence="2">Peroxin-19</fullName>
    </recommendedName>
</protein>
<feature type="compositionally biased region" description="Polar residues" evidence="4">
    <location>
        <begin position="92"/>
        <end position="111"/>
    </location>
</feature>
<evidence type="ECO:0000313" key="5">
    <source>
        <dbReference type="EMBL" id="CAE1249759.1"/>
    </source>
</evidence>
<dbReference type="Pfam" id="PF04614">
    <property type="entry name" value="Pex19"/>
    <property type="match status" value="1"/>
</dbReference>
<proteinExistence type="inferred from homology"/>
<dbReference type="GO" id="GO:0045046">
    <property type="term" value="P:protein import into peroxisome membrane"/>
    <property type="evidence" value="ECO:0007669"/>
    <property type="project" value="TreeGrafter"/>
</dbReference>
<dbReference type="GO" id="GO:0005778">
    <property type="term" value="C:peroxisomal membrane"/>
    <property type="evidence" value="ECO:0007669"/>
    <property type="project" value="TreeGrafter"/>
</dbReference>
<dbReference type="Proteomes" id="UP000597762">
    <property type="component" value="Unassembled WGS sequence"/>
</dbReference>
<feature type="region of interest" description="Disordered" evidence="4">
    <location>
        <begin position="1"/>
        <end position="111"/>
    </location>
</feature>
<dbReference type="InterPro" id="IPR038322">
    <property type="entry name" value="Pex19_C_sf"/>
</dbReference>
<keyword evidence="6" id="KW-1185">Reference proteome</keyword>
<comment type="similarity">
    <text evidence="1">Belongs to the peroxin-19 family.</text>
</comment>
<dbReference type="AlphaFoldDB" id="A0A812C1H7"/>
<keyword evidence="3" id="KW-0175">Coiled coil</keyword>
<feature type="compositionally biased region" description="Low complexity" evidence="4">
    <location>
        <begin position="1"/>
        <end position="17"/>
    </location>
</feature>
<dbReference type="OrthoDB" id="21292at2759"/>
<dbReference type="Gene3D" id="1.20.120.900">
    <property type="entry name" value="Pex19, mPTS binding domain"/>
    <property type="match status" value="1"/>
</dbReference>
<dbReference type="PANTHER" id="PTHR12774">
    <property type="entry name" value="PEROXISOMAL BIOGENESIS FACTOR 19"/>
    <property type="match status" value="1"/>
</dbReference>
<evidence type="ECO:0000256" key="2">
    <source>
        <dbReference type="ARBA" id="ARBA00029688"/>
    </source>
</evidence>
<dbReference type="EMBL" id="CAHIKZ030001024">
    <property type="protein sequence ID" value="CAE1249759.1"/>
    <property type="molecule type" value="Genomic_DNA"/>
</dbReference>
<sequence length="408" mass="44255">MSSMGDSSWSAAASSTSDPPDHGVAGAGTDGTDMYNHYNNVEPTDNEVDDELKELLDSALQDFDTHPGCGYATSGIGSNEEEARVGGLGSAASDSSMNHPQSPSSASTNQFVSSTFSGLHTSTHEGGDDSAGRDLAEQLDEAMRSFIGDDPELMQNIEILAKAAESAGDSPEAQKEFADTLAKTLSSLAQNAEGLQEQLNEDELNQAFSNLGLNPGNVGVGLDGNTGGGGADNPDILPVMQNMMKTLLSKEVLYPSLKEISQKYPKWLEENEGKTEKELIENYTLQYNLMKTICQEFEKETTADSEDTKNHRFKRILELMQEMQELGQPPKEILGEMAPGLEFDANGFPKLLNSNQCTVIFHIFDGTRIFLFFLFSGNPHPCILKYHLKSSPPFLSLPEQIPSHLASN</sequence>
<evidence type="ECO:0000256" key="4">
    <source>
        <dbReference type="SAM" id="MobiDB-lite"/>
    </source>
</evidence>
<evidence type="ECO:0000256" key="1">
    <source>
        <dbReference type="ARBA" id="ARBA00006326"/>
    </source>
</evidence>
<dbReference type="PANTHER" id="PTHR12774:SF2">
    <property type="entry name" value="PEROXISOMAL BIOGENESIS FACTOR 19"/>
    <property type="match status" value="1"/>
</dbReference>
<name>A0A812C1H7_ACAPH</name>
<gene>
    <name evidence="5" type="ORF">SPHA_26799</name>
</gene>
<evidence type="ECO:0000256" key="3">
    <source>
        <dbReference type="SAM" id="Coils"/>
    </source>
</evidence>
<accession>A0A812C1H7</accession>
<feature type="coiled-coil region" evidence="3">
    <location>
        <begin position="178"/>
        <end position="205"/>
    </location>
</feature>